<name>A0A4R6YEV2_9GAMM</name>
<evidence type="ECO:0000313" key="2">
    <source>
        <dbReference type="EMBL" id="TDR34746.1"/>
    </source>
</evidence>
<dbReference type="InterPro" id="IPR045506">
    <property type="entry name" value="DUF6484"/>
</dbReference>
<keyword evidence="3" id="KW-1185">Reference proteome</keyword>
<accession>A0A4R6YEV2</accession>
<dbReference type="Proteomes" id="UP000295293">
    <property type="component" value="Unassembled WGS sequence"/>
</dbReference>
<dbReference type="Pfam" id="PF20093">
    <property type="entry name" value="DUF6484"/>
    <property type="match status" value="1"/>
</dbReference>
<dbReference type="AlphaFoldDB" id="A0A4R6YEV2"/>
<feature type="domain" description="DUF6484" evidence="1">
    <location>
        <begin position="46"/>
        <end position="105"/>
    </location>
</feature>
<protein>
    <recommendedName>
        <fullName evidence="1">DUF6484 domain-containing protein</fullName>
    </recommendedName>
</protein>
<dbReference type="RefSeq" id="WP_133822055.1">
    <property type="nucleotide sequence ID" value="NZ_SNZH01000044.1"/>
</dbReference>
<evidence type="ECO:0000313" key="3">
    <source>
        <dbReference type="Proteomes" id="UP000295293"/>
    </source>
</evidence>
<proteinExistence type="predicted"/>
<evidence type="ECO:0000259" key="1">
    <source>
        <dbReference type="Pfam" id="PF20093"/>
    </source>
</evidence>
<dbReference type="OrthoDB" id="3078443at2"/>
<organism evidence="2 3">
    <name type="scientific">Tahibacter aquaticus</name>
    <dbReference type="NCBI Taxonomy" id="520092"/>
    <lineage>
        <taxon>Bacteria</taxon>
        <taxon>Pseudomonadati</taxon>
        <taxon>Pseudomonadota</taxon>
        <taxon>Gammaproteobacteria</taxon>
        <taxon>Lysobacterales</taxon>
        <taxon>Rhodanobacteraceae</taxon>
        <taxon>Tahibacter</taxon>
    </lineage>
</organism>
<sequence length="177" mass="18772">MSAKLPAAAAPPEKTDAVEDATGLMQALMRRPAQESAPERIDGVLIGVLHDIDEAGSPRVLVPGYSDSPRVARACCTLAPEQAGQQCALMFEGGDPARPLIMGLLQQPVITLQTRGSTQARQDVDTLHVRAEHAIELHCGKASLRLTSNGRVELRGTTVISHATGLNRVRGASIKLN</sequence>
<dbReference type="EMBL" id="SNZH01000044">
    <property type="protein sequence ID" value="TDR34746.1"/>
    <property type="molecule type" value="Genomic_DNA"/>
</dbReference>
<reference evidence="2 3" key="1">
    <citation type="submission" date="2019-03" db="EMBL/GenBank/DDBJ databases">
        <title>Genomic Encyclopedia of Type Strains, Phase IV (KMG-IV): sequencing the most valuable type-strain genomes for metagenomic binning, comparative biology and taxonomic classification.</title>
        <authorList>
            <person name="Goeker M."/>
        </authorList>
    </citation>
    <scope>NUCLEOTIDE SEQUENCE [LARGE SCALE GENOMIC DNA]</scope>
    <source>
        <strain evidence="2 3">DSM 21667</strain>
    </source>
</reference>
<gene>
    <name evidence="2" type="ORF">DFR29_1442</name>
</gene>
<comment type="caution">
    <text evidence="2">The sequence shown here is derived from an EMBL/GenBank/DDBJ whole genome shotgun (WGS) entry which is preliminary data.</text>
</comment>